<dbReference type="Pfam" id="PF02311">
    <property type="entry name" value="AraC_binding"/>
    <property type="match status" value="1"/>
</dbReference>
<dbReference type="PROSITE" id="PS01124">
    <property type="entry name" value="HTH_ARAC_FAMILY_2"/>
    <property type="match status" value="1"/>
</dbReference>
<dbReference type="Gene3D" id="2.60.120.10">
    <property type="entry name" value="Jelly Rolls"/>
    <property type="match status" value="1"/>
</dbReference>
<evidence type="ECO:0000256" key="4">
    <source>
        <dbReference type="ARBA" id="ARBA00023163"/>
    </source>
</evidence>
<evidence type="ECO:0000256" key="3">
    <source>
        <dbReference type="ARBA" id="ARBA00023159"/>
    </source>
</evidence>
<evidence type="ECO:0000313" key="6">
    <source>
        <dbReference type="EMBL" id="BCZ78296.1"/>
    </source>
</evidence>
<evidence type="ECO:0000256" key="2">
    <source>
        <dbReference type="ARBA" id="ARBA00023125"/>
    </source>
</evidence>
<evidence type="ECO:0000256" key="1">
    <source>
        <dbReference type="ARBA" id="ARBA00023015"/>
    </source>
</evidence>
<protein>
    <submittedName>
        <fullName evidence="6">AraC family transcriptional regulator</fullName>
    </submittedName>
</protein>
<sequence>MQGVAILKAHISLLKGAQTISRLQRIATRVGPHVHAIIGHMNDQRYWCDPQLPFVESRLASHSRACYVPHTHDTLSIGAVDSGHSNYACGDDRARLGPGSLVLIPAMRVHSCNPDTESEWSYQMLHLDVAWASAVLRESGSADADAVLARPSINENREAYLRYCALNRLLFSNTDSAEKEAALILFVSERSWLGETRDVPPVPRIAAERLARITGLLHDAYGERLPIAQLAQMAGMSRYAFIRAFRAATGMSPHAYQLDLRINAARRLLRHGQALTAIAHELGFADQAHFQRAFKERVAMTPGAYRRAAVS</sequence>
<dbReference type="InterPro" id="IPR020449">
    <property type="entry name" value="Tscrpt_reg_AraC-type_HTH"/>
</dbReference>
<feature type="domain" description="HTH araC/xylS-type" evidence="5">
    <location>
        <begin position="211"/>
        <end position="308"/>
    </location>
</feature>
<dbReference type="PANTHER" id="PTHR46796">
    <property type="entry name" value="HTH-TYPE TRANSCRIPTIONAL ACTIVATOR RHAS-RELATED"/>
    <property type="match status" value="1"/>
</dbReference>
<dbReference type="InterPro" id="IPR050204">
    <property type="entry name" value="AraC_XylS_family_regulators"/>
</dbReference>
<evidence type="ECO:0000313" key="7">
    <source>
        <dbReference type="Proteomes" id="UP001319874"/>
    </source>
</evidence>
<evidence type="ECO:0000259" key="5">
    <source>
        <dbReference type="PROSITE" id="PS01124"/>
    </source>
</evidence>
<dbReference type="InterPro" id="IPR037923">
    <property type="entry name" value="HTH-like"/>
</dbReference>
<dbReference type="InterPro" id="IPR018062">
    <property type="entry name" value="HTH_AraC-typ_CS"/>
</dbReference>
<dbReference type="SUPFAM" id="SSF46689">
    <property type="entry name" value="Homeodomain-like"/>
    <property type="match status" value="2"/>
</dbReference>
<dbReference type="InterPro" id="IPR018060">
    <property type="entry name" value="HTH_AraC"/>
</dbReference>
<dbReference type="SMART" id="SM00342">
    <property type="entry name" value="HTH_ARAC"/>
    <property type="match status" value="1"/>
</dbReference>
<keyword evidence="2" id="KW-0238">DNA-binding</keyword>
<dbReference type="InterPro" id="IPR003313">
    <property type="entry name" value="AraC-bd"/>
</dbReference>
<dbReference type="Pfam" id="PF12833">
    <property type="entry name" value="HTH_18"/>
    <property type="match status" value="1"/>
</dbReference>
<reference evidence="6 7" key="1">
    <citation type="journal article" date="2022" name="Front. Microbiol.">
        <title>Identification and characterization of a novel class of self-sufficient cytochrome P450 hydroxylase involved in cyclohexanecarboxylate degradation in Paraburkholderia terrae strain KU-64.</title>
        <authorList>
            <person name="Yamamoto T."/>
            <person name="Hasegawa Y."/>
            <person name="Iwaki H."/>
        </authorList>
    </citation>
    <scope>NUCLEOTIDE SEQUENCE [LARGE SCALE GENOMIC DNA]</scope>
    <source>
        <strain evidence="6 7">KU-64</strain>
    </source>
</reference>
<keyword evidence="1" id="KW-0805">Transcription regulation</keyword>
<organism evidence="6 7">
    <name type="scientific">Paraburkholderia terrae</name>
    <dbReference type="NCBI Taxonomy" id="311230"/>
    <lineage>
        <taxon>Bacteria</taxon>
        <taxon>Pseudomonadati</taxon>
        <taxon>Pseudomonadota</taxon>
        <taxon>Betaproteobacteria</taxon>
        <taxon>Burkholderiales</taxon>
        <taxon>Burkholderiaceae</taxon>
        <taxon>Paraburkholderia</taxon>
    </lineage>
</organism>
<dbReference type="PANTHER" id="PTHR46796:SF2">
    <property type="entry name" value="TRANSCRIPTIONAL REGULATORY PROTEIN"/>
    <property type="match status" value="1"/>
</dbReference>
<dbReference type="InterPro" id="IPR014710">
    <property type="entry name" value="RmlC-like_jellyroll"/>
</dbReference>
<keyword evidence="7" id="KW-1185">Reference proteome</keyword>
<dbReference type="SUPFAM" id="SSF51215">
    <property type="entry name" value="Regulatory protein AraC"/>
    <property type="match status" value="1"/>
</dbReference>
<dbReference type="PRINTS" id="PR00032">
    <property type="entry name" value="HTHARAC"/>
</dbReference>
<dbReference type="Gene3D" id="1.10.10.60">
    <property type="entry name" value="Homeodomain-like"/>
    <property type="match status" value="2"/>
</dbReference>
<dbReference type="Proteomes" id="UP001319874">
    <property type="component" value="Chromosome 1"/>
</dbReference>
<dbReference type="EMBL" id="AP024955">
    <property type="protein sequence ID" value="BCZ78296.1"/>
    <property type="molecule type" value="Genomic_DNA"/>
</dbReference>
<dbReference type="InterPro" id="IPR009057">
    <property type="entry name" value="Homeodomain-like_sf"/>
</dbReference>
<name>A0ABM7TH61_9BURK</name>
<dbReference type="PROSITE" id="PS00041">
    <property type="entry name" value="HTH_ARAC_FAMILY_1"/>
    <property type="match status" value="1"/>
</dbReference>
<accession>A0ABM7TH61</accession>
<keyword evidence="3" id="KW-0010">Activator</keyword>
<proteinExistence type="predicted"/>
<gene>
    <name evidence="6" type="ORF">PTKU64_19710</name>
</gene>
<keyword evidence="4" id="KW-0804">Transcription</keyword>